<dbReference type="RefSeq" id="WP_168037776.1">
    <property type="nucleotide sequence ID" value="NZ_JAATJH010000004.1"/>
</dbReference>
<dbReference type="Pfam" id="PF13835">
    <property type="entry name" value="DUF4194"/>
    <property type="match status" value="1"/>
</dbReference>
<keyword evidence="2" id="KW-1185">Reference proteome</keyword>
<dbReference type="InterPro" id="IPR025449">
    <property type="entry name" value="JetB"/>
</dbReference>
<evidence type="ECO:0000313" key="2">
    <source>
        <dbReference type="Proteomes" id="UP000770785"/>
    </source>
</evidence>
<accession>A0ABX0XDP4</accession>
<dbReference type="EMBL" id="JAATJH010000004">
    <property type="protein sequence ID" value="NJC27014.1"/>
    <property type="molecule type" value="Genomic_DNA"/>
</dbReference>
<dbReference type="Proteomes" id="UP000770785">
    <property type="component" value="Unassembled WGS sequence"/>
</dbReference>
<protein>
    <recommendedName>
        <fullName evidence="3">DUF4194 domain-containing protein</fullName>
    </recommendedName>
</protein>
<proteinExistence type="predicted"/>
<gene>
    <name evidence="1" type="ORF">GGR27_002527</name>
</gene>
<name>A0ABX0XDP4_9BACT</name>
<sequence>MSELQQLRDQFGAAAVRLLKGILYRDRSVEWEQLLQHRGGLEDYFATLNLQLLVDEPEGYAYLRQREHDQEAADFPNLMSRRRLSYPQTILLVLLRKRLAGFEAAGDEVRLVLSGEDMVDMMRAYWDELDTNERKREEGVERAIKKLVDFNFLRPIKGERDRYEVRRILKAYLPIEEIQAIYVTLKTYHRQRFGSPEEE</sequence>
<evidence type="ECO:0000313" key="1">
    <source>
        <dbReference type="EMBL" id="NJC27014.1"/>
    </source>
</evidence>
<evidence type="ECO:0008006" key="3">
    <source>
        <dbReference type="Google" id="ProtNLM"/>
    </source>
</evidence>
<organism evidence="1 2">
    <name type="scientific">Neolewinella antarctica</name>
    <dbReference type="NCBI Taxonomy" id="442734"/>
    <lineage>
        <taxon>Bacteria</taxon>
        <taxon>Pseudomonadati</taxon>
        <taxon>Bacteroidota</taxon>
        <taxon>Saprospiria</taxon>
        <taxon>Saprospirales</taxon>
        <taxon>Lewinellaceae</taxon>
        <taxon>Neolewinella</taxon>
    </lineage>
</organism>
<comment type="caution">
    <text evidence="1">The sequence shown here is derived from an EMBL/GenBank/DDBJ whole genome shotgun (WGS) entry which is preliminary data.</text>
</comment>
<reference evidence="1 2" key="1">
    <citation type="submission" date="2020-03" db="EMBL/GenBank/DDBJ databases">
        <title>Genomic Encyclopedia of Type Strains, Phase IV (KMG-IV): sequencing the most valuable type-strain genomes for metagenomic binning, comparative biology and taxonomic classification.</title>
        <authorList>
            <person name="Goeker M."/>
        </authorList>
    </citation>
    <scope>NUCLEOTIDE SEQUENCE [LARGE SCALE GENOMIC DNA]</scope>
    <source>
        <strain evidence="1 2">DSM 105096</strain>
    </source>
</reference>